<evidence type="ECO:0000256" key="11">
    <source>
        <dbReference type="RuleBase" id="RU004517"/>
    </source>
</evidence>
<dbReference type="PANTHER" id="PTHR11825">
    <property type="entry name" value="SUBGROUP IIII AMINOTRANSFERASE"/>
    <property type="match status" value="1"/>
</dbReference>
<evidence type="ECO:0000256" key="6">
    <source>
        <dbReference type="ARBA" id="ARBA00022898"/>
    </source>
</evidence>
<dbReference type="NCBIfam" id="NF009897">
    <property type="entry name" value="PRK13357.1"/>
    <property type="match status" value="1"/>
</dbReference>
<feature type="modified residue" description="N6-(pyridoxal phosphate)lysine" evidence="8">
    <location>
        <position position="227"/>
    </location>
</feature>
<comment type="caution">
    <text evidence="12">The sequence shown here is derived from an EMBL/GenBank/DDBJ whole genome shotgun (WGS) entry which is preliminary data.</text>
</comment>
<comment type="catalytic activity">
    <reaction evidence="11">
        <text>L-valine + 2-oxoglutarate = 3-methyl-2-oxobutanoate + L-glutamate</text>
        <dbReference type="Rhea" id="RHEA:24813"/>
        <dbReference type="ChEBI" id="CHEBI:11851"/>
        <dbReference type="ChEBI" id="CHEBI:16810"/>
        <dbReference type="ChEBI" id="CHEBI:29985"/>
        <dbReference type="ChEBI" id="CHEBI:57762"/>
        <dbReference type="EC" id="2.6.1.42"/>
    </reaction>
</comment>
<keyword evidence="3 11" id="KW-0032">Aminotransferase</keyword>
<dbReference type="InterPro" id="IPR005786">
    <property type="entry name" value="B_amino_transII"/>
</dbReference>
<dbReference type="PROSITE" id="PS00770">
    <property type="entry name" value="AA_TRANSFER_CLASS_4"/>
    <property type="match status" value="1"/>
</dbReference>
<accession>A0A3M7T3U7</accession>
<evidence type="ECO:0000256" key="2">
    <source>
        <dbReference type="ARBA" id="ARBA00009320"/>
    </source>
</evidence>
<dbReference type="STRING" id="10195.A0A3M7T3U7"/>
<reference evidence="12 13" key="1">
    <citation type="journal article" date="2018" name="Sci. Rep.">
        <title>Genomic signatures of local adaptation to the degree of environmental predictability in rotifers.</title>
        <authorList>
            <person name="Franch-Gras L."/>
            <person name="Hahn C."/>
            <person name="Garcia-Roger E.M."/>
            <person name="Carmona M.J."/>
            <person name="Serra M."/>
            <person name="Gomez A."/>
        </authorList>
    </citation>
    <scope>NUCLEOTIDE SEQUENCE [LARGE SCALE GENOMIC DNA]</scope>
    <source>
        <strain evidence="12">HYR1</strain>
    </source>
</reference>
<dbReference type="Pfam" id="PF01063">
    <property type="entry name" value="Aminotran_4"/>
    <property type="match status" value="1"/>
</dbReference>
<evidence type="ECO:0000313" key="13">
    <source>
        <dbReference type="Proteomes" id="UP000276133"/>
    </source>
</evidence>
<dbReference type="GO" id="GO:0005739">
    <property type="term" value="C:mitochondrion"/>
    <property type="evidence" value="ECO:0007669"/>
    <property type="project" value="TreeGrafter"/>
</dbReference>
<dbReference type="EC" id="2.6.1.42" evidence="11"/>
<dbReference type="PIRSF" id="PIRSF006468">
    <property type="entry name" value="BCAT1"/>
    <property type="match status" value="1"/>
</dbReference>
<dbReference type="SUPFAM" id="SSF56752">
    <property type="entry name" value="D-aminoacid aminotransferase-like PLP-dependent enzymes"/>
    <property type="match status" value="1"/>
</dbReference>
<evidence type="ECO:0000313" key="12">
    <source>
        <dbReference type="EMBL" id="RNA42704.1"/>
    </source>
</evidence>
<evidence type="ECO:0000256" key="8">
    <source>
        <dbReference type="PIRSR" id="PIRSR006468-1"/>
    </source>
</evidence>
<comment type="catalytic activity">
    <reaction evidence="11">
        <text>L-leucine + 2-oxoglutarate = 4-methyl-2-oxopentanoate + L-glutamate</text>
        <dbReference type="Rhea" id="RHEA:18321"/>
        <dbReference type="ChEBI" id="CHEBI:16810"/>
        <dbReference type="ChEBI" id="CHEBI:17865"/>
        <dbReference type="ChEBI" id="CHEBI:29985"/>
        <dbReference type="ChEBI" id="CHEBI:57427"/>
        <dbReference type="EC" id="2.6.1.42"/>
    </reaction>
</comment>
<gene>
    <name evidence="12" type="ORF">BpHYR1_017514</name>
</gene>
<sequence>MSLVQQLIKLNGVKSMVKPAFLSTMARDTFKFEELELELQKTKPNLPEDTSKIPFGSMFTNHMFSVEWDSKEGWGQPKIGPLKPLQIHPAAKCLHYSVEIFEGMKAYKGVDEKIRMFRPDLNLNRFYRSAVRSTLPTFDKQELLKCIKQLVSLEKEWIPKSTSASLYIRPTFIGTEPTLGVSTSNKALLFVLTSPTGPYFPTGFKPVTLYANPKYVRAFPGGVGNYKCGSNYGPTIYVNIEANKKGCQQVLWLFEKEEYLTEAGTMNIFLVVKDQNGDVELITPPLNGTILEGVTRQSIIDLGRQDGKIKVSEREINMKETLDLLEKGQLLEAFGSGTACVVCPIEAILYKEKKYAIPTMSNGAPFMSKFAQKLNQIHYGLINHEWAPIVD</sequence>
<dbReference type="GO" id="GO:0052654">
    <property type="term" value="F:L-leucine-2-oxoglutarate transaminase activity"/>
    <property type="evidence" value="ECO:0007669"/>
    <property type="project" value="RHEA"/>
</dbReference>
<dbReference type="EMBL" id="REGN01000324">
    <property type="protein sequence ID" value="RNA42704.1"/>
    <property type="molecule type" value="Genomic_DNA"/>
</dbReference>
<evidence type="ECO:0000256" key="4">
    <source>
        <dbReference type="ARBA" id="ARBA00022605"/>
    </source>
</evidence>
<dbReference type="InterPro" id="IPR043131">
    <property type="entry name" value="BCAT-like_N"/>
</dbReference>
<comment type="cofactor">
    <cofactor evidence="1 10">
        <name>pyridoxal 5'-phosphate</name>
        <dbReference type="ChEBI" id="CHEBI:597326"/>
    </cofactor>
</comment>
<dbReference type="InterPro" id="IPR018300">
    <property type="entry name" value="Aminotrans_IV_CS"/>
</dbReference>
<dbReference type="OrthoDB" id="1732691at2759"/>
<dbReference type="GO" id="GO:0052655">
    <property type="term" value="F:L-valine-2-oxoglutarate transaminase activity"/>
    <property type="evidence" value="ECO:0007669"/>
    <property type="project" value="RHEA"/>
</dbReference>
<evidence type="ECO:0000256" key="3">
    <source>
        <dbReference type="ARBA" id="ARBA00022576"/>
    </source>
</evidence>
<dbReference type="Gene3D" id="3.30.470.10">
    <property type="match status" value="1"/>
</dbReference>
<dbReference type="Proteomes" id="UP000276133">
    <property type="component" value="Unassembled WGS sequence"/>
</dbReference>
<evidence type="ECO:0000256" key="10">
    <source>
        <dbReference type="RuleBase" id="RU004516"/>
    </source>
</evidence>
<dbReference type="NCBIfam" id="TIGR01123">
    <property type="entry name" value="ilvE_II"/>
    <property type="match status" value="1"/>
</dbReference>
<proteinExistence type="inferred from homology"/>
<name>A0A3M7T3U7_BRAPC</name>
<protein>
    <recommendedName>
        <fullName evidence="11">Branched-chain-amino-acid aminotransferase</fullName>
        <ecNumber evidence="11">2.6.1.42</ecNumber>
    </recommendedName>
</protein>
<dbReference type="InterPro" id="IPR043132">
    <property type="entry name" value="BCAT-like_C"/>
</dbReference>
<dbReference type="CDD" id="cd01557">
    <property type="entry name" value="BCAT_beta_family"/>
    <property type="match status" value="1"/>
</dbReference>
<dbReference type="InterPro" id="IPR036038">
    <property type="entry name" value="Aminotransferase-like"/>
</dbReference>
<keyword evidence="6 10" id="KW-0663">Pyridoxal phosphate</keyword>
<dbReference type="GO" id="GO:0052656">
    <property type="term" value="F:L-isoleucine-2-oxoglutarate transaminase activity"/>
    <property type="evidence" value="ECO:0007669"/>
    <property type="project" value="RHEA"/>
</dbReference>
<dbReference type="AlphaFoldDB" id="A0A3M7T3U7"/>
<dbReference type="Gene3D" id="3.20.10.10">
    <property type="entry name" value="D-amino Acid Aminotransferase, subunit A, domain 2"/>
    <property type="match status" value="1"/>
</dbReference>
<dbReference type="GO" id="GO:0009099">
    <property type="term" value="P:L-valine biosynthetic process"/>
    <property type="evidence" value="ECO:0007669"/>
    <property type="project" value="TreeGrafter"/>
</dbReference>
<evidence type="ECO:0000256" key="7">
    <source>
        <dbReference type="ARBA" id="ARBA00023304"/>
    </source>
</evidence>
<dbReference type="InterPro" id="IPR033939">
    <property type="entry name" value="BCAT_family"/>
</dbReference>
<keyword evidence="4 11" id="KW-0028">Amino-acid biosynthesis</keyword>
<evidence type="ECO:0000256" key="1">
    <source>
        <dbReference type="ARBA" id="ARBA00001933"/>
    </source>
</evidence>
<keyword evidence="5 11" id="KW-0808">Transferase</keyword>
<keyword evidence="13" id="KW-1185">Reference proteome</keyword>
<comment type="similarity">
    <text evidence="2 9">Belongs to the class-IV pyridoxal-phosphate-dependent aminotransferase family.</text>
</comment>
<organism evidence="12 13">
    <name type="scientific">Brachionus plicatilis</name>
    <name type="common">Marine rotifer</name>
    <name type="synonym">Brachionus muelleri</name>
    <dbReference type="NCBI Taxonomy" id="10195"/>
    <lineage>
        <taxon>Eukaryota</taxon>
        <taxon>Metazoa</taxon>
        <taxon>Spiralia</taxon>
        <taxon>Gnathifera</taxon>
        <taxon>Rotifera</taxon>
        <taxon>Eurotatoria</taxon>
        <taxon>Monogononta</taxon>
        <taxon>Pseudotrocha</taxon>
        <taxon>Ploima</taxon>
        <taxon>Brachionidae</taxon>
        <taxon>Brachionus</taxon>
    </lineage>
</organism>
<dbReference type="FunFam" id="3.20.10.10:FF:000004">
    <property type="entry name" value="Branched-chain-amino-acid aminotransferase"/>
    <property type="match status" value="1"/>
</dbReference>
<keyword evidence="7 11" id="KW-0100">Branched-chain amino acid biosynthesis</keyword>
<dbReference type="GO" id="GO:0009098">
    <property type="term" value="P:L-leucine biosynthetic process"/>
    <property type="evidence" value="ECO:0007669"/>
    <property type="project" value="TreeGrafter"/>
</dbReference>
<comment type="catalytic activity">
    <reaction evidence="11">
        <text>L-isoleucine + 2-oxoglutarate = (S)-3-methyl-2-oxopentanoate + L-glutamate</text>
        <dbReference type="Rhea" id="RHEA:24801"/>
        <dbReference type="ChEBI" id="CHEBI:16810"/>
        <dbReference type="ChEBI" id="CHEBI:29985"/>
        <dbReference type="ChEBI" id="CHEBI:35146"/>
        <dbReference type="ChEBI" id="CHEBI:58045"/>
        <dbReference type="EC" id="2.6.1.42"/>
    </reaction>
</comment>
<dbReference type="InterPro" id="IPR001544">
    <property type="entry name" value="Aminotrans_IV"/>
</dbReference>
<dbReference type="PANTHER" id="PTHR11825:SF44">
    <property type="entry name" value="BRANCHED-CHAIN-AMINO-ACID AMINOTRANSFERASE"/>
    <property type="match status" value="1"/>
</dbReference>
<dbReference type="FunFam" id="3.30.470.10:FF:000002">
    <property type="entry name" value="Branched-chain-amino-acid aminotransferase"/>
    <property type="match status" value="1"/>
</dbReference>
<evidence type="ECO:0000256" key="5">
    <source>
        <dbReference type="ARBA" id="ARBA00022679"/>
    </source>
</evidence>
<evidence type="ECO:0000256" key="9">
    <source>
        <dbReference type="RuleBase" id="RU004106"/>
    </source>
</evidence>